<comment type="caution">
    <text evidence="1">The sequence shown here is derived from an EMBL/GenBank/DDBJ whole genome shotgun (WGS) entry which is preliminary data.</text>
</comment>
<gene>
    <name evidence="1" type="ORF">CRV2_00015068</name>
</gene>
<protein>
    <submittedName>
        <fullName evidence="1">Uncharacterized protein</fullName>
    </submittedName>
</protein>
<dbReference type="Proteomes" id="UP000836387">
    <property type="component" value="Unassembled WGS sequence"/>
</dbReference>
<reference evidence="1" key="2">
    <citation type="submission" date="2021-10" db="EMBL/GenBank/DDBJ databases">
        <authorList>
            <person name="Piombo E."/>
        </authorList>
    </citation>
    <scope>NUCLEOTIDE SEQUENCE</scope>
</reference>
<proteinExistence type="predicted"/>
<reference evidence="1" key="1">
    <citation type="submission" date="2020-04" db="EMBL/GenBank/DDBJ databases">
        <authorList>
            <person name="Broberg M."/>
        </authorList>
    </citation>
    <scope>NUCLEOTIDE SEQUENCE</scope>
</reference>
<keyword evidence="2" id="KW-1185">Reference proteome</keyword>
<name>A0ACA9UJU7_BIOOC</name>
<evidence type="ECO:0000313" key="1">
    <source>
        <dbReference type="EMBL" id="CAG9953698.1"/>
    </source>
</evidence>
<dbReference type="EMBL" id="CADEHS020000533">
    <property type="protein sequence ID" value="CAG9953698.1"/>
    <property type="molecule type" value="Genomic_DNA"/>
</dbReference>
<evidence type="ECO:0000313" key="2">
    <source>
        <dbReference type="Proteomes" id="UP000836387"/>
    </source>
</evidence>
<sequence>MYRKQNCCQVPAALQHLSRLYSPLVFLLLIGSTQIHIEIIRLINTLHDVKRTATITITVINNQLQAMGSHTRPSAGCSSTSRTKRKRKTPAEPQQAQAEEKIAFWRSRLEGAEKAAELATVRILH</sequence>
<accession>A0ACA9UJU7</accession>
<organism evidence="1 2">
    <name type="scientific">Clonostachys rosea f. rosea IK726</name>
    <dbReference type="NCBI Taxonomy" id="1349383"/>
    <lineage>
        <taxon>Eukaryota</taxon>
        <taxon>Fungi</taxon>
        <taxon>Dikarya</taxon>
        <taxon>Ascomycota</taxon>
        <taxon>Pezizomycotina</taxon>
        <taxon>Sordariomycetes</taxon>
        <taxon>Hypocreomycetidae</taxon>
        <taxon>Hypocreales</taxon>
        <taxon>Bionectriaceae</taxon>
        <taxon>Clonostachys</taxon>
    </lineage>
</organism>